<gene>
    <name evidence="2" type="ORF">H2LOC_008860</name>
</gene>
<accession>A0A6B8KBM1</accession>
<sequence>MNRRAQRLSAARNSAPQGSDGCELPRKGLRAAGKIDIVHAEVDDPVDPRRRRRVAVNAKIDILEYEARRKRISPAAFEAGRYIDAVLELASGRRTARDFGQRNPAPFSSFSLQHALAGRIDAARSAQALKDSIAQEVGASAARVVTLIIGEGLCFREIARRDAFAAGKNREAPPTRKGRDCERAAGKIAQTFRDTLETLARAWEKNGRP</sequence>
<proteinExistence type="predicted"/>
<evidence type="ECO:0000313" key="2">
    <source>
        <dbReference type="EMBL" id="QGM45804.1"/>
    </source>
</evidence>
<dbReference type="KEGG" id="mhey:H2LOC_008860"/>
<dbReference type="Proteomes" id="UP000309061">
    <property type="component" value="Chromosome"/>
</dbReference>
<dbReference type="RefSeq" id="WP_136496077.1">
    <property type="nucleotide sequence ID" value="NZ_CP046052.1"/>
</dbReference>
<evidence type="ECO:0000313" key="3">
    <source>
        <dbReference type="Proteomes" id="UP000309061"/>
    </source>
</evidence>
<name>A0A6B8KBM1_9HYPH</name>
<dbReference type="OrthoDB" id="9836839at2"/>
<evidence type="ECO:0000256" key="1">
    <source>
        <dbReference type="SAM" id="MobiDB-lite"/>
    </source>
</evidence>
<dbReference type="EMBL" id="CP046052">
    <property type="protein sequence ID" value="QGM45804.1"/>
    <property type="molecule type" value="Genomic_DNA"/>
</dbReference>
<reference evidence="2 3" key="1">
    <citation type="submission" date="2019-11" db="EMBL/GenBank/DDBJ databases">
        <title>The genome sequence of Methylocystis heyeri.</title>
        <authorList>
            <person name="Oshkin I.Y."/>
            <person name="Miroshnikov K."/>
            <person name="Dedysh S.N."/>
        </authorList>
    </citation>
    <scope>NUCLEOTIDE SEQUENCE [LARGE SCALE GENOMIC DNA]</scope>
    <source>
        <strain evidence="2 3">H2</strain>
    </source>
</reference>
<organism evidence="2 3">
    <name type="scientific">Methylocystis heyeri</name>
    <dbReference type="NCBI Taxonomy" id="391905"/>
    <lineage>
        <taxon>Bacteria</taxon>
        <taxon>Pseudomonadati</taxon>
        <taxon>Pseudomonadota</taxon>
        <taxon>Alphaproteobacteria</taxon>
        <taxon>Hyphomicrobiales</taxon>
        <taxon>Methylocystaceae</taxon>
        <taxon>Methylocystis</taxon>
    </lineage>
</organism>
<feature type="region of interest" description="Disordered" evidence="1">
    <location>
        <begin position="1"/>
        <end position="26"/>
    </location>
</feature>
<dbReference type="AlphaFoldDB" id="A0A6B8KBM1"/>
<protein>
    <submittedName>
        <fullName evidence="2">Uncharacterized protein</fullName>
    </submittedName>
</protein>
<keyword evidence="3" id="KW-1185">Reference proteome</keyword>